<dbReference type="SUPFAM" id="SSF51735">
    <property type="entry name" value="NAD(P)-binding Rossmann-fold domains"/>
    <property type="match status" value="1"/>
</dbReference>
<reference evidence="4 5" key="1">
    <citation type="journal article" date="2018" name="Front. Microbiol.">
        <title>Prospects for Fungal Bioremediation of Acidic Radioactive Waste Sites: Characterization and Genome Sequence of Rhodotorula taiwanensis MD1149.</title>
        <authorList>
            <person name="Tkavc R."/>
            <person name="Matrosova V.Y."/>
            <person name="Grichenko O.E."/>
            <person name="Gostincar C."/>
            <person name="Volpe R.P."/>
            <person name="Klimenkova P."/>
            <person name="Gaidamakova E.K."/>
            <person name="Zhou C.E."/>
            <person name="Stewart B.J."/>
            <person name="Lyman M.G."/>
            <person name="Malfatti S.A."/>
            <person name="Rubinfeld B."/>
            <person name="Courtot M."/>
            <person name="Singh J."/>
            <person name="Dalgard C.L."/>
            <person name="Hamilton T."/>
            <person name="Frey K.G."/>
            <person name="Gunde-Cimerman N."/>
            <person name="Dugan L."/>
            <person name="Daly M.J."/>
        </authorList>
    </citation>
    <scope>NUCLEOTIDE SEQUENCE [LARGE SCALE GENOMIC DNA]</scope>
    <source>
        <strain evidence="4 5">MD1149</strain>
    </source>
</reference>
<accession>A0A2S5BJE7</accession>
<keyword evidence="2" id="KW-0521">NADP</keyword>
<keyword evidence="3" id="KW-0560">Oxidoreductase</keyword>
<dbReference type="InterPro" id="IPR036291">
    <property type="entry name" value="NAD(P)-bd_dom_sf"/>
</dbReference>
<dbReference type="PANTHER" id="PTHR43544">
    <property type="entry name" value="SHORT-CHAIN DEHYDROGENASE/REDUCTASE"/>
    <property type="match status" value="1"/>
</dbReference>
<dbReference type="PANTHER" id="PTHR43544:SF7">
    <property type="entry name" value="NADB-LER2"/>
    <property type="match status" value="1"/>
</dbReference>
<dbReference type="GO" id="GO:0016491">
    <property type="term" value="F:oxidoreductase activity"/>
    <property type="evidence" value="ECO:0007669"/>
    <property type="project" value="UniProtKB-KW"/>
</dbReference>
<dbReference type="InterPro" id="IPR051468">
    <property type="entry name" value="Fungal_SecMetab_SDRs"/>
</dbReference>
<dbReference type="Proteomes" id="UP000237144">
    <property type="component" value="Unassembled WGS sequence"/>
</dbReference>
<evidence type="ECO:0008006" key="6">
    <source>
        <dbReference type="Google" id="ProtNLM"/>
    </source>
</evidence>
<dbReference type="AlphaFoldDB" id="A0A2S5BJE7"/>
<evidence type="ECO:0000256" key="2">
    <source>
        <dbReference type="ARBA" id="ARBA00022857"/>
    </source>
</evidence>
<organism evidence="4 5">
    <name type="scientific">Rhodotorula taiwanensis</name>
    <dbReference type="NCBI Taxonomy" id="741276"/>
    <lineage>
        <taxon>Eukaryota</taxon>
        <taxon>Fungi</taxon>
        <taxon>Dikarya</taxon>
        <taxon>Basidiomycota</taxon>
        <taxon>Pucciniomycotina</taxon>
        <taxon>Microbotryomycetes</taxon>
        <taxon>Sporidiobolales</taxon>
        <taxon>Sporidiobolaceae</taxon>
        <taxon>Rhodotorula</taxon>
    </lineage>
</organism>
<dbReference type="InterPro" id="IPR002347">
    <property type="entry name" value="SDR_fam"/>
</dbReference>
<evidence type="ECO:0000256" key="1">
    <source>
        <dbReference type="ARBA" id="ARBA00006484"/>
    </source>
</evidence>
<sequence>MPDSRKIYFITGANKPNGIGFRLVEKLVARPDTLVFATARNPTRATELQALADKQDNLVLLQLEATSEEDARAAAEAVKQKAGKIDVVIANSGYFEAGNVLEQSIEGLRKSWEINALGPMILFRALAPLLFKSSAPVFVPTSTVAGSFGLDLGMPLAAYGSSKAALNFLTLTLHHAHAKENLTAFVTHPGMVDTDMADEALPALGMTKEQAKPISVEESTEGLLAVFDQATRGSHGGKFFSYDGSELPY</sequence>
<dbReference type="CDD" id="cd05325">
    <property type="entry name" value="carb_red_sniffer_like_SDR_c"/>
    <property type="match status" value="1"/>
</dbReference>
<comment type="caution">
    <text evidence="4">The sequence shown here is derived from an EMBL/GenBank/DDBJ whole genome shotgun (WGS) entry which is preliminary data.</text>
</comment>
<keyword evidence="5" id="KW-1185">Reference proteome</keyword>
<protein>
    <recommendedName>
        <fullName evidence="6">NAD(P)-binding protein</fullName>
    </recommendedName>
</protein>
<dbReference type="Gene3D" id="3.40.50.720">
    <property type="entry name" value="NAD(P)-binding Rossmann-like Domain"/>
    <property type="match status" value="1"/>
</dbReference>
<name>A0A2S5BJE7_9BASI</name>
<evidence type="ECO:0000313" key="5">
    <source>
        <dbReference type="Proteomes" id="UP000237144"/>
    </source>
</evidence>
<dbReference type="Pfam" id="PF00106">
    <property type="entry name" value="adh_short"/>
    <property type="match status" value="1"/>
</dbReference>
<comment type="similarity">
    <text evidence="1">Belongs to the short-chain dehydrogenases/reductases (SDR) family.</text>
</comment>
<dbReference type="PRINTS" id="PR00081">
    <property type="entry name" value="GDHRDH"/>
</dbReference>
<dbReference type="OrthoDB" id="9876299at2759"/>
<dbReference type="EMBL" id="PJQD01000001">
    <property type="protein sequence ID" value="POY76881.1"/>
    <property type="molecule type" value="Genomic_DNA"/>
</dbReference>
<dbReference type="GO" id="GO:0005737">
    <property type="term" value="C:cytoplasm"/>
    <property type="evidence" value="ECO:0007669"/>
    <property type="project" value="TreeGrafter"/>
</dbReference>
<gene>
    <name evidence="4" type="ORF">BMF94_0133</name>
</gene>
<proteinExistence type="inferred from homology"/>
<evidence type="ECO:0000313" key="4">
    <source>
        <dbReference type="EMBL" id="POY76881.1"/>
    </source>
</evidence>
<evidence type="ECO:0000256" key="3">
    <source>
        <dbReference type="ARBA" id="ARBA00023002"/>
    </source>
</evidence>